<reference evidence="2" key="5">
    <citation type="journal article" date="2021" name="G3 (Bethesda)">
        <title>Aegilops tauschii genome assembly Aet v5.0 features greater sequence contiguity and improved annotation.</title>
        <authorList>
            <person name="Wang L."/>
            <person name="Zhu T."/>
            <person name="Rodriguez J.C."/>
            <person name="Deal K.R."/>
            <person name="Dubcovsky J."/>
            <person name="McGuire P.E."/>
            <person name="Lux T."/>
            <person name="Spannagl M."/>
            <person name="Mayer K.F.X."/>
            <person name="Baldrich P."/>
            <person name="Meyers B.C."/>
            <person name="Huo N."/>
            <person name="Gu Y.Q."/>
            <person name="Zhou H."/>
            <person name="Devos K.M."/>
            <person name="Bennetzen J.L."/>
            <person name="Unver T."/>
            <person name="Budak H."/>
            <person name="Gulick P.J."/>
            <person name="Galiba G."/>
            <person name="Kalapos B."/>
            <person name="Nelson D.R."/>
            <person name="Li P."/>
            <person name="You F.M."/>
            <person name="Luo M.C."/>
            <person name="Dvorak J."/>
        </authorList>
    </citation>
    <scope>NUCLEOTIDE SEQUENCE [LARGE SCALE GENOMIC DNA]</scope>
    <source>
        <strain evidence="2">cv. AL8/78</strain>
    </source>
</reference>
<reference evidence="3" key="1">
    <citation type="journal article" date="2014" name="Science">
        <title>Ancient hybridizations among the ancestral genomes of bread wheat.</title>
        <authorList>
            <consortium name="International Wheat Genome Sequencing Consortium,"/>
            <person name="Marcussen T."/>
            <person name="Sandve S.R."/>
            <person name="Heier L."/>
            <person name="Spannagl M."/>
            <person name="Pfeifer M."/>
            <person name="Jakobsen K.S."/>
            <person name="Wulff B.B."/>
            <person name="Steuernagel B."/>
            <person name="Mayer K.F."/>
            <person name="Olsen O.A."/>
        </authorList>
    </citation>
    <scope>NUCLEOTIDE SEQUENCE [LARGE SCALE GENOMIC DNA]</scope>
    <source>
        <strain evidence="3">cv. AL8/78</strain>
    </source>
</reference>
<accession>A0A453E3M2</accession>
<evidence type="ECO:0000313" key="3">
    <source>
        <dbReference type="Proteomes" id="UP000015105"/>
    </source>
</evidence>
<evidence type="ECO:0000313" key="2">
    <source>
        <dbReference type="EnsemblPlants" id="AET3Gv20210500.1"/>
    </source>
</evidence>
<protein>
    <recommendedName>
        <fullName evidence="1">Reverse transcriptase zinc-binding domain-containing protein</fullName>
    </recommendedName>
</protein>
<sequence>YLRRGVVLTKDNLARRNWSGSKKCFCTHDETIKHLFFHCKFARSTWSAIQIASNLYPPTSVANSFGHWLDSISNRYKTLIRVGAYALLWSL</sequence>
<reference evidence="2" key="3">
    <citation type="journal article" date="2017" name="Nature">
        <title>Genome sequence of the progenitor of the wheat D genome Aegilops tauschii.</title>
        <authorList>
            <person name="Luo M.C."/>
            <person name="Gu Y.Q."/>
            <person name="Puiu D."/>
            <person name="Wang H."/>
            <person name="Twardziok S.O."/>
            <person name="Deal K.R."/>
            <person name="Huo N."/>
            <person name="Zhu T."/>
            <person name="Wang L."/>
            <person name="Wang Y."/>
            <person name="McGuire P.E."/>
            <person name="Liu S."/>
            <person name="Long H."/>
            <person name="Ramasamy R.K."/>
            <person name="Rodriguez J.C."/>
            <person name="Van S.L."/>
            <person name="Yuan L."/>
            <person name="Wang Z."/>
            <person name="Xia Z."/>
            <person name="Xiao L."/>
            <person name="Anderson O.D."/>
            <person name="Ouyang S."/>
            <person name="Liang Y."/>
            <person name="Zimin A.V."/>
            <person name="Pertea G."/>
            <person name="Qi P."/>
            <person name="Bennetzen J.L."/>
            <person name="Dai X."/>
            <person name="Dawson M.W."/>
            <person name="Muller H.G."/>
            <person name="Kugler K."/>
            <person name="Rivarola-Duarte L."/>
            <person name="Spannagl M."/>
            <person name="Mayer K.F.X."/>
            <person name="Lu F.H."/>
            <person name="Bevan M.W."/>
            <person name="Leroy P."/>
            <person name="Li P."/>
            <person name="You F.M."/>
            <person name="Sun Q."/>
            <person name="Liu Z."/>
            <person name="Lyons E."/>
            <person name="Wicker T."/>
            <person name="Salzberg S.L."/>
            <person name="Devos K.M."/>
            <person name="Dvorak J."/>
        </authorList>
    </citation>
    <scope>NUCLEOTIDE SEQUENCE [LARGE SCALE GENOMIC DNA]</scope>
    <source>
        <strain evidence="2">cv. AL8/78</strain>
    </source>
</reference>
<dbReference type="EnsemblPlants" id="AET3Gv20210500.1">
    <property type="protein sequence ID" value="AET3Gv20210500.1"/>
    <property type="gene ID" value="AET3Gv20210500"/>
</dbReference>
<dbReference type="Pfam" id="PF13966">
    <property type="entry name" value="zf-RVT"/>
    <property type="match status" value="1"/>
</dbReference>
<dbReference type="AlphaFoldDB" id="A0A453E3M2"/>
<dbReference type="InterPro" id="IPR026960">
    <property type="entry name" value="RVT-Znf"/>
</dbReference>
<evidence type="ECO:0000259" key="1">
    <source>
        <dbReference type="Pfam" id="PF13966"/>
    </source>
</evidence>
<proteinExistence type="predicted"/>
<keyword evidence="3" id="KW-1185">Reference proteome</keyword>
<reference evidence="3" key="2">
    <citation type="journal article" date="2017" name="Nat. Plants">
        <title>The Aegilops tauschii genome reveals multiple impacts of transposons.</title>
        <authorList>
            <person name="Zhao G."/>
            <person name="Zou C."/>
            <person name="Li K."/>
            <person name="Wang K."/>
            <person name="Li T."/>
            <person name="Gao L."/>
            <person name="Zhang X."/>
            <person name="Wang H."/>
            <person name="Yang Z."/>
            <person name="Liu X."/>
            <person name="Jiang W."/>
            <person name="Mao L."/>
            <person name="Kong X."/>
            <person name="Jiao Y."/>
            <person name="Jia J."/>
        </authorList>
    </citation>
    <scope>NUCLEOTIDE SEQUENCE [LARGE SCALE GENOMIC DNA]</scope>
    <source>
        <strain evidence="3">cv. AL8/78</strain>
    </source>
</reference>
<dbReference type="Proteomes" id="UP000015105">
    <property type="component" value="Chromosome 3D"/>
</dbReference>
<dbReference type="Gramene" id="AET3Gv20210500.1">
    <property type="protein sequence ID" value="AET3Gv20210500.1"/>
    <property type="gene ID" value="AET3Gv20210500"/>
</dbReference>
<feature type="domain" description="Reverse transcriptase zinc-binding" evidence="1">
    <location>
        <begin position="6"/>
        <end position="46"/>
    </location>
</feature>
<reference evidence="2" key="4">
    <citation type="submission" date="2019-03" db="UniProtKB">
        <authorList>
            <consortium name="EnsemblPlants"/>
        </authorList>
    </citation>
    <scope>IDENTIFICATION</scope>
</reference>
<organism evidence="2 3">
    <name type="scientific">Aegilops tauschii subsp. strangulata</name>
    <name type="common">Goatgrass</name>
    <dbReference type="NCBI Taxonomy" id="200361"/>
    <lineage>
        <taxon>Eukaryota</taxon>
        <taxon>Viridiplantae</taxon>
        <taxon>Streptophyta</taxon>
        <taxon>Embryophyta</taxon>
        <taxon>Tracheophyta</taxon>
        <taxon>Spermatophyta</taxon>
        <taxon>Magnoliopsida</taxon>
        <taxon>Liliopsida</taxon>
        <taxon>Poales</taxon>
        <taxon>Poaceae</taxon>
        <taxon>BOP clade</taxon>
        <taxon>Pooideae</taxon>
        <taxon>Triticodae</taxon>
        <taxon>Triticeae</taxon>
        <taxon>Triticinae</taxon>
        <taxon>Aegilops</taxon>
    </lineage>
</organism>
<name>A0A453E3M2_AEGTS</name>